<dbReference type="EMBL" id="JBHUMB010000014">
    <property type="protein sequence ID" value="MFD2744230.1"/>
    <property type="molecule type" value="Genomic_DNA"/>
</dbReference>
<dbReference type="Pfam" id="PF16405">
    <property type="entry name" value="DUF5013"/>
    <property type="match status" value="1"/>
</dbReference>
<comment type="caution">
    <text evidence="2">The sequence shown here is derived from an EMBL/GenBank/DDBJ whole genome shotgun (WGS) entry which is preliminary data.</text>
</comment>
<proteinExistence type="predicted"/>
<evidence type="ECO:0000313" key="3">
    <source>
        <dbReference type="Proteomes" id="UP001597418"/>
    </source>
</evidence>
<dbReference type="RefSeq" id="WP_197464725.1">
    <property type="nucleotide sequence ID" value="NZ_JBHUMB010000014.1"/>
</dbReference>
<feature type="domain" description="DUF5013" evidence="1">
    <location>
        <begin position="230"/>
        <end position="360"/>
    </location>
</feature>
<organism evidence="2 3">
    <name type="scientific">Sphingobacterium populi</name>
    <dbReference type="NCBI Taxonomy" id="1812824"/>
    <lineage>
        <taxon>Bacteria</taxon>
        <taxon>Pseudomonadati</taxon>
        <taxon>Bacteroidota</taxon>
        <taxon>Sphingobacteriia</taxon>
        <taxon>Sphingobacteriales</taxon>
        <taxon>Sphingobacteriaceae</taxon>
        <taxon>Sphingobacterium</taxon>
    </lineage>
</organism>
<evidence type="ECO:0000259" key="1">
    <source>
        <dbReference type="Pfam" id="PF16405"/>
    </source>
</evidence>
<dbReference type="Proteomes" id="UP001597418">
    <property type="component" value="Unassembled WGS sequence"/>
</dbReference>
<sequence length="391" mass="43880">MINKVLFFMAGVILSLYSCTKMDDYKKYFTDEEIIYIGKADSVQVISGRERVMLRWLIISDPKVSSALIFWNNRTQERKIDIQRGQGIDTIEVTIDRLEQGFHSFEIYTLDREGNKSVPVYASGMSYGDYYEASLPNRSVDGVKHQIGGDTFVDWLLADSTSIGVRLRYTDTEGRNRVVVVPNEQTMTALQQVDLAGSISYQTMYKPDSLAIDTFYAPIISLKANEILLKNSGSPFIGTDVAGRWGNLKDWNYNSAVQNHNGVGGFDNLNGSGYISFEYWGTPSITNGKIWQTLNLPAGDYRFVTTISNIDFTCEASYVAVANGQQLPNVEQMPSALGSYKLTDNQLNNREVTVHFSVNQVIMPVTLGFVSTMLNNNPTSLRIAKVRLFRD</sequence>
<gene>
    <name evidence="2" type="ORF">ACFSQ6_12595</name>
</gene>
<dbReference type="Pfam" id="PF16389">
    <property type="entry name" value="DUF4998"/>
    <property type="match status" value="1"/>
</dbReference>
<accession>A0ABW5UF96</accession>
<protein>
    <submittedName>
        <fullName evidence="2">DUF4998 domain-containing protein</fullName>
    </submittedName>
</protein>
<dbReference type="PROSITE" id="PS51257">
    <property type="entry name" value="PROKAR_LIPOPROTEIN"/>
    <property type="match status" value="1"/>
</dbReference>
<evidence type="ECO:0000313" key="2">
    <source>
        <dbReference type="EMBL" id="MFD2744230.1"/>
    </source>
</evidence>
<keyword evidence="3" id="KW-1185">Reference proteome</keyword>
<dbReference type="InterPro" id="IPR032181">
    <property type="entry name" value="DUF5013"/>
</dbReference>
<reference evidence="3" key="1">
    <citation type="journal article" date="2019" name="Int. J. Syst. Evol. Microbiol.">
        <title>The Global Catalogue of Microorganisms (GCM) 10K type strain sequencing project: providing services to taxonomists for standard genome sequencing and annotation.</title>
        <authorList>
            <consortium name="The Broad Institute Genomics Platform"/>
            <consortium name="The Broad Institute Genome Sequencing Center for Infectious Disease"/>
            <person name="Wu L."/>
            <person name="Ma J."/>
        </authorList>
    </citation>
    <scope>NUCLEOTIDE SEQUENCE [LARGE SCALE GENOMIC DNA]</scope>
    <source>
        <strain evidence="3">KCTC 42247</strain>
    </source>
</reference>
<name>A0ABW5UF96_9SPHI</name>